<evidence type="ECO:0000313" key="3">
    <source>
        <dbReference type="Proteomes" id="UP000070355"/>
    </source>
</evidence>
<dbReference type="STRING" id="1379.HMPREF3186_00491"/>
<keyword evidence="1" id="KW-0472">Membrane</keyword>
<evidence type="ECO:0000313" key="2">
    <source>
        <dbReference type="EMBL" id="KXB62133.1"/>
    </source>
</evidence>
<dbReference type="PATRIC" id="fig|1379.3.peg.487"/>
<comment type="caution">
    <text evidence="2">The sequence shown here is derived from an EMBL/GenBank/DDBJ whole genome shotgun (WGS) entry which is preliminary data.</text>
</comment>
<dbReference type="Proteomes" id="UP000070355">
    <property type="component" value="Unassembled WGS sequence"/>
</dbReference>
<proteinExistence type="predicted"/>
<evidence type="ECO:0008006" key="4">
    <source>
        <dbReference type="Google" id="ProtNLM"/>
    </source>
</evidence>
<reference evidence="3" key="1">
    <citation type="submission" date="2016-01" db="EMBL/GenBank/DDBJ databases">
        <authorList>
            <person name="Mitreva M."/>
            <person name="Pepin K.H."/>
            <person name="Mihindukulasuriya K.A."/>
            <person name="Fulton R."/>
            <person name="Fronick C."/>
            <person name="O'Laughlin M."/>
            <person name="Miner T."/>
            <person name="Herter B."/>
            <person name="Rosa B.A."/>
            <person name="Cordes M."/>
            <person name="Tomlinson C."/>
            <person name="Wollam A."/>
            <person name="Palsikar V.B."/>
            <person name="Mardis E.R."/>
            <person name="Wilson R.K."/>
        </authorList>
    </citation>
    <scope>NUCLEOTIDE SEQUENCE [LARGE SCALE GENOMIC DNA]</scope>
    <source>
        <strain evidence="3">DNF01167</strain>
    </source>
</reference>
<sequence length="108" mass="12764">MKNMISFITVNLLIVVFLIAAIHIKIFFLPLTFFVFLNIFMIYKRSSELDKNEQKKKIMLHNVKNSLGVILGYTEAHNDELITKEELDERINEEIQEIVSMIKDEIYK</sequence>
<protein>
    <recommendedName>
        <fullName evidence="4">Histidine kinase</fullName>
    </recommendedName>
</protein>
<organism evidence="2 3">
    <name type="scientific">Gemella haemolysans</name>
    <dbReference type="NCBI Taxonomy" id="1379"/>
    <lineage>
        <taxon>Bacteria</taxon>
        <taxon>Bacillati</taxon>
        <taxon>Bacillota</taxon>
        <taxon>Bacilli</taxon>
        <taxon>Bacillales</taxon>
        <taxon>Gemellaceae</taxon>
        <taxon>Gemella</taxon>
    </lineage>
</organism>
<name>A0A134A369_9BACL</name>
<evidence type="ECO:0000256" key="1">
    <source>
        <dbReference type="SAM" id="Phobius"/>
    </source>
</evidence>
<feature type="transmembrane region" description="Helical" evidence="1">
    <location>
        <begin position="12"/>
        <end position="43"/>
    </location>
</feature>
<accession>A0A134A369</accession>
<gene>
    <name evidence="2" type="ORF">HMPREF3186_00491</name>
</gene>
<keyword evidence="1" id="KW-0812">Transmembrane</keyword>
<keyword evidence="1" id="KW-1133">Transmembrane helix</keyword>
<dbReference type="AlphaFoldDB" id="A0A134A369"/>
<dbReference type="EMBL" id="LSDC01000027">
    <property type="protein sequence ID" value="KXB62133.1"/>
    <property type="molecule type" value="Genomic_DNA"/>
</dbReference>
<dbReference type="OrthoDB" id="2990313at2"/>